<feature type="transmembrane region" description="Helical" evidence="6">
    <location>
        <begin position="387"/>
        <end position="406"/>
    </location>
</feature>
<evidence type="ECO:0000256" key="6">
    <source>
        <dbReference type="SAM" id="Phobius"/>
    </source>
</evidence>
<dbReference type="InterPro" id="IPR050833">
    <property type="entry name" value="Poly_Biosynth_Transport"/>
</dbReference>
<dbReference type="InterPro" id="IPR002797">
    <property type="entry name" value="Polysacc_synth"/>
</dbReference>
<keyword evidence="3 6" id="KW-0812">Transmembrane</keyword>
<feature type="transmembrane region" description="Helical" evidence="6">
    <location>
        <begin position="412"/>
        <end position="433"/>
    </location>
</feature>
<accession>S5S0C3</accession>
<feature type="transmembrane region" description="Helical" evidence="6">
    <location>
        <begin position="194"/>
        <end position="212"/>
    </location>
</feature>
<feature type="transmembrane region" description="Helical" evidence="6">
    <location>
        <begin position="20"/>
        <end position="44"/>
    </location>
</feature>
<dbReference type="PANTHER" id="PTHR30250">
    <property type="entry name" value="PST FAMILY PREDICTED COLANIC ACID TRANSPORTER"/>
    <property type="match status" value="1"/>
</dbReference>
<organism evidence="7">
    <name type="scientific">Porphyromonas gingivalis</name>
    <name type="common">Bacteroides gingivalis</name>
    <dbReference type="NCBI Taxonomy" id="837"/>
    <lineage>
        <taxon>Bacteria</taxon>
        <taxon>Pseudomonadati</taxon>
        <taxon>Bacteroidota</taxon>
        <taxon>Bacteroidia</taxon>
        <taxon>Bacteroidales</taxon>
        <taxon>Porphyromonadaceae</taxon>
        <taxon>Porphyromonas</taxon>
    </lineage>
</organism>
<evidence type="ECO:0000313" key="7">
    <source>
        <dbReference type="EMBL" id="AGS13680.1"/>
    </source>
</evidence>
<comment type="subcellular location">
    <subcellularLocation>
        <location evidence="1">Cell membrane</location>
        <topology evidence="1">Multi-pass membrane protein</topology>
    </subcellularLocation>
</comment>
<dbReference type="PANTHER" id="PTHR30250:SF11">
    <property type="entry name" value="O-ANTIGEN TRANSPORTER-RELATED"/>
    <property type="match status" value="1"/>
</dbReference>
<dbReference type="RefSeq" id="WP_004583760.1">
    <property type="nucleotide sequence ID" value="NZ_CP024597.1"/>
</dbReference>
<dbReference type="AlphaFoldDB" id="S5S0C3"/>
<feature type="transmembrane region" description="Helical" evidence="6">
    <location>
        <begin position="356"/>
        <end position="375"/>
    </location>
</feature>
<sequence>MNRILVLINQYRSTSLGRKFISGVVWSFLGSALSKFFVLLGGILSARILGKEAFGQFGMVKSTISMFVILGSSGLGLTATKYISEYREQLEQKVFRIYLLTSRAATILGLFLVFLMFFGASFLAKDVLLSPKLKFPIQFGSVLLFFTIANSTQNGALVGLGKFRGIAINTFYGGLAEAIFMVLGAYWYGVVGAILGLGLGFVVVYALNFFSLRRGLELYRCNSNREALRMRDLRLLFTYTFPATLSSILVIPSFWLVRSFMVRSFGYIELASFEVAEQWKTIILFIPVAVSQVVLPLLSGMRDENGIAGVKGRFWRFLKINLLINFLVTLGLVICVLLLSPHILSFYGVEYQDTSTLILLSVAAIPISCSSVVGLSIASQAKMWTGLLFNMLWAVIFIGLSMLFFANGLGGVGMSLAILISYSIHAIAQLFYLNKVVAR</sequence>
<dbReference type="GO" id="GO:0005886">
    <property type="term" value="C:plasma membrane"/>
    <property type="evidence" value="ECO:0007669"/>
    <property type="project" value="UniProtKB-SubCell"/>
</dbReference>
<evidence type="ECO:0000256" key="1">
    <source>
        <dbReference type="ARBA" id="ARBA00004651"/>
    </source>
</evidence>
<proteinExistence type="predicted"/>
<keyword evidence="2" id="KW-1003">Cell membrane</keyword>
<name>S5S0C3_PORGN</name>
<evidence type="ECO:0000256" key="3">
    <source>
        <dbReference type="ARBA" id="ARBA00022692"/>
    </source>
</evidence>
<feature type="transmembrane region" description="Helical" evidence="6">
    <location>
        <begin position="170"/>
        <end position="188"/>
    </location>
</feature>
<feature type="transmembrane region" description="Helical" evidence="6">
    <location>
        <begin position="64"/>
        <end position="83"/>
    </location>
</feature>
<keyword evidence="4 6" id="KW-1133">Transmembrane helix</keyword>
<dbReference type="EMBL" id="KC884946">
    <property type="protein sequence ID" value="AGS13680.1"/>
    <property type="molecule type" value="Genomic_DNA"/>
</dbReference>
<feature type="transmembrane region" description="Helical" evidence="6">
    <location>
        <begin position="135"/>
        <end position="158"/>
    </location>
</feature>
<feature type="transmembrane region" description="Helical" evidence="6">
    <location>
        <begin position="282"/>
        <end position="301"/>
    </location>
</feature>
<feature type="transmembrane region" description="Helical" evidence="6">
    <location>
        <begin position="233"/>
        <end position="257"/>
    </location>
</feature>
<evidence type="ECO:0000256" key="5">
    <source>
        <dbReference type="ARBA" id="ARBA00023136"/>
    </source>
</evidence>
<dbReference type="EMBL" id="KC884947">
    <property type="protein sequence ID" value="AGS13688.1"/>
    <property type="molecule type" value="Genomic_DNA"/>
</dbReference>
<dbReference type="Pfam" id="PF01943">
    <property type="entry name" value="Polysacc_synt"/>
    <property type="match status" value="1"/>
</dbReference>
<evidence type="ECO:0000256" key="4">
    <source>
        <dbReference type="ARBA" id="ARBA00022989"/>
    </source>
</evidence>
<reference evidence="7" key="1">
    <citation type="submission" date="2013-04" db="EMBL/GenBank/DDBJ databases">
        <title>Porphyromonas gingivalis clinical isolates with different virulence display same fimA type, capsule locus, and biological properties.</title>
        <authorList>
            <person name="Zhou Y.B."/>
            <person name="Liu D.L."/>
            <person name="Li Y.P."/>
            <person name="Yumoto H."/>
            <person name="Zhu C.L."/>
            <person name="Liang J.P."/>
            <person name="Miyake Y."/>
            <person name="Shu R."/>
        </authorList>
    </citation>
    <scope>NUCLEOTIDE SEQUENCE</scope>
    <source>
        <strain evidence="7">SJD2</strain>
        <strain evidence="8">SJD5</strain>
    </source>
</reference>
<keyword evidence="5 6" id="KW-0472">Membrane</keyword>
<protein>
    <submittedName>
        <fullName evidence="7">Polysaccharide biosynthesis protein</fullName>
    </submittedName>
</protein>
<feature type="transmembrane region" description="Helical" evidence="6">
    <location>
        <begin position="322"/>
        <end position="344"/>
    </location>
</feature>
<feature type="transmembrane region" description="Helical" evidence="6">
    <location>
        <begin position="104"/>
        <end position="123"/>
    </location>
</feature>
<evidence type="ECO:0000256" key="2">
    <source>
        <dbReference type="ARBA" id="ARBA00022475"/>
    </source>
</evidence>
<evidence type="ECO:0000313" key="8">
    <source>
        <dbReference type="EMBL" id="AGS13688.1"/>
    </source>
</evidence>